<proteinExistence type="predicted"/>
<protein>
    <submittedName>
        <fullName evidence="1">CoA-transferase</fullName>
    </submittedName>
</protein>
<dbReference type="SUPFAM" id="SSF89796">
    <property type="entry name" value="CoA-transferase family III (CaiB/BaiF)"/>
    <property type="match status" value="2"/>
</dbReference>
<reference evidence="1 2" key="1">
    <citation type="journal article" date="2013" name="Genome Announc.">
        <title>Draft Genome Sequence of Rhodococcus ruber Strain BKS 20-38.</title>
        <authorList>
            <person name="Bala M."/>
            <person name="Kumar S."/>
            <person name="Raghava G.P."/>
            <person name="Mayilraj S."/>
        </authorList>
    </citation>
    <scope>NUCLEOTIDE SEQUENCE [LARGE SCALE GENOMIC DNA]</scope>
    <source>
        <strain evidence="1 2">BKS 20-38</strain>
    </source>
</reference>
<accession>M3A2C5</accession>
<sequence length="465" mass="48305">MRPLALLDTYGAALAAAGLDVPVEPAPGIHCAPGGRFLPARLPVADLATGAVAAFAAAADRYRRTHGLAPQGARLDPERIAASFAGDRMLRMAGRPVPGFAALSGFFPAADGWVRTHANYPHHRARLLRALELPDDTDRAGCAARLRQLPATAVEDAAAGHDAIAVRVRTEHEWATSPQGRAAAAGPLVRILARDDAAADRTVAGDDPARPLAGLRVLDLTRVIAGPVAARALGLLGAEVLRIDPPALPEIPWQHAENGQGKRTALLDLHARSGRETWRRLLADADVLLTGYRPGALDALIGAPGTIRPGLVHGRVCAWGWSGPWADRRGFDSIVQAASGMAVAEGDPDAPGALPVQALDHASGYLLAAAVLDALAARHRDGRGRDVAVALARTAAWLLQAPGRDPHPPPVPARPGPRTVATHAAVTTARPALAEYPDYPFPARAWGGDPAAWVVQGLGGPGLGG</sequence>
<dbReference type="InterPro" id="IPR003673">
    <property type="entry name" value="CoA-Trfase_fam_III"/>
</dbReference>
<dbReference type="PANTHER" id="PTHR48228:SF4">
    <property type="entry name" value="BLR3030 PROTEIN"/>
    <property type="match status" value="1"/>
</dbReference>
<dbReference type="InterPro" id="IPR050509">
    <property type="entry name" value="CoA-transferase_III"/>
</dbReference>
<organism evidence="1 2">
    <name type="scientific">Rhodococcus ruber BKS 20-38</name>
    <dbReference type="NCBI Taxonomy" id="1278076"/>
    <lineage>
        <taxon>Bacteria</taxon>
        <taxon>Bacillati</taxon>
        <taxon>Actinomycetota</taxon>
        <taxon>Actinomycetes</taxon>
        <taxon>Mycobacteriales</taxon>
        <taxon>Nocardiaceae</taxon>
        <taxon>Rhodococcus</taxon>
    </lineage>
</organism>
<dbReference type="Gene3D" id="3.30.1540.10">
    <property type="entry name" value="formyl-coa transferase, domain 3"/>
    <property type="match status" value="1"/>
</dbReference>
<dbReference type="InterPro" id="IPR023606">
    <property type="entry name" value="CoA-Trfase_III_dom_1_sf"/>
</dbReference>
<name>M3A2C5_9NOCA</name>
<dbReference type="GO" id="GO:0016740">
    <property type="term" value="F:transferase activity"/>
    <property type="evidence" value="ECO:0007669"/>
    <property type="project" value="UniProtKB-KW"/>
</dbReference>
<comment type="caution">
    <text evidence="1">The sequence shown here is derived from an EMBL/GenBank/DDBJ whole genome shotgun (WGS) entry which is preliminary data.</text>
</comment>
<dbReference type="InterPro" id="IPR044855">
    <property type="entry name" value="CoA-Trfase_III_dom3_sf"/>
</dbReference>
<dbReference type="Gene3D" id="3.40.50.10540">
    <property type="entry name" value="Crotonobetainyl-coa:carnitine coa-transferase, domain 1"/>
    <property type="match status" value="2"/>
</dbReference>
<dbReference type="AlphaFoldDB" id="M3A2C5"/>
<dbReference type="Pfam" id="PF02515">
    <property type="entry name" value="CoA_transf_3"/>
    <property type="match status" value="2"/>
</dbReference>
<dbReference type="Proteomes" id="UP000011731">
    <property type="component" value="Unassembled WGS sequence"/>
</dbReference>
<keyword evidence="2" id="KW-1185">Reference proteome</keyword>
<keyword evidence="1" id="KW-0808">Transferase</keyword>
<dbReference type="RefSeq" id="WP_003934922.1">
    <property type="nucleotide sequence ID" value="NZ_AOEX01000019.1"/>
</dbReference>
<evidence type="ECO:0000313" key="1">
    <source>
        <dbReference type="EMBL" id="EME66649.1"/>
    </source>
</evidence>
<evidence type="ECO:0000313" key="2">
    <source>
        <dbReference type="Proteomes" id="UP000011731"/>
    </source>
</evidence>
<gene>
    <name evidence="1" type="ORF">G352_04166</name>
</gene>
<dbReference type="PANTHER" id="PTHR48228">
    <property type="entry name" value="SUCCINYL-COA--D-CITRAMALATE COA-TRANSFERASE"/>
    <property type="match status" value="1"/>
</dbReference>
<dbReference type="PATRIC" id="fig|1278076.4.peg.866"/>
<dbReference type="EMBL" id="AOEX01000019">
    <property type="protein sequence ID" value="EME66649.1"/>
    <property type="molecule type" value="Genomic_DNA"/>
</dbReference>